<dbReference type="OrthoDB" id="9758472at2"/>
<comment type="similarity">
    <text evidence="10 11">Belongs to the TonB-dependent receptor family.</text>
</comment>
<evidence type="ECO:0000256" key="2">
    <source>
        <dbReference type="ARBA" id="ARBA00022448"/>
    </source>
</evidence>
<keyword evidence="15" id="KW-1185">Reference proteome</keyword>
<dbReference type="RefSeq" id="WP_110347596.1">
    <property type="nucleotide sequence ID" value="NZ_QJHL01000003.1"/>
</dbReference>
<evidence type="ECO:0000259" key="12">
    <source>
        <dbReference type="Pfam" id="PF00593"/>
    </source>
</evidence>
<feature type="domain" description="TonB-dependent receptor-like beta-barrel" evidence="12">
    <location>
        <begin position="249"/>
        <end position="639"/>
    </location>
</feature>
<evidence type="ECO:0000256" key="6">
    <source>
        <dbReference type="ARBA" id="ARBA00023077"/>
    </source>
</evidence>
<dbReference type="PANTHER" id="PTHR30069">
    <property type="entry name" value="TONB-DEPENDENT OUTER MEMBRANE RECEPTOR"/>
    <property type="match status" value="1"/>
</dbReference>
<dbReference type="Gene3D" id="2.40.170.20">
    <property type="entry name" value="TonB-dependent receptor, beta-barrel domain"/>
    <property type="match status" value="1"/>
</dbReference>
<dbReference type="Pfam" id="PF07715">
    <property type="entry name" value="Plug"/>
    <property type="match status" value="1"/>
</dbReference>
<dbReference type="AlphaFoldDB" id="A0A2V4CFT6"/>
<dbReference type="CDD" id="cd01347">
    <property type="entry name" value="ligand_gated_channel"/>
    <property type="match status" value="1"/>
</dbReference>
<dbReference type="InterPro" id="IPR036942">
    <property type="entry name" value="Beta-barrel_TonB_sf"/>
</dbReference>
<dbReference type="EMBL" id="QJHL01000003">
    <property type="protein sequence ID" value="PXY44884.1"/>
    <property type="molecule type" value="Genomic_DNA"/>
</dbReference>
<dbReference type="GO" id="GO:0015344">
    <property type="term" value="F:siderophore uptake transmembrane transporter activity"/>
    <property type="evidence" value="ECO:0007669"/>
    <property type="project" value="TreeGrafter"/>
</dbReference>
<keyword evidence="6 11" id="KW-0798">TonB box</keyword>
<organism evidence="14 15">
    <name type="scientific">Flavobacterium hydrophilum</name>
    <dbReference type="NCBI Taxonomy" id="2211445"/>
    <lineage>
        <taxon>Bacteria</taxon>
        <taxon>Pseudomonadati</taxon>
        <taxon>Bacteroidota</taxon>
        <taxon>Flavobacteriia</taxon>
        <taxon>Flavobacteriales</taxon>
        <taxon>Flavobacteriaceae</taxon>
        <taxon>Flavobacterium</taxon>
    </lineage>
</organism>
<reference evidence="14 15" key="1">
    <citation type="submission" date="2018-05" db="EMBL/GenBank/DDBJ databases">
        <title>Flavobacterium sp. strain IMCC34758, incomplete genome.</title>
        <authorList>
            <person name="Joung Y."/>
        </authorList>
    </citation>
    <scope>NUCLEOTIDE SEQUENCE [LARGE SCALE GENOMIC DNA]</scope>
    <source>
        <strain evidence="14 15">IMCC34758</strain>
    </source>
</reference>
<keyword evidence="7 10" id="KW-0472">Membrane</keyword>
<evidence type="ECO:0000256" key="7">
    <source>
        <dbReference type="ARBA" id="ARBA00023136"/>
    </source>
</evidence>
<dbReference type="SUPFAM" id="SSF56935">
    <property type="entry name" value="Porins"/>
    <property type="match status" value="1"/>
</dbReference>
<evidence type="ECO:0000256" key="10">
    <source>
        <dbReference type="PROSITE-ProRule" id="PRU01360"/>
    </source>
</evidence>
<protein>
    <submittedName>
        <fullName evidence="14">TonB-dependent receptor</fullName>
    </submittedName>
</protein>
<accession>A0A2V4CFT6</accession>
<comment type="subcellular location">
    <subcellularLocation>
        <location evidence="1 10">Cell outer membrane</location>
        <topology evidence="1 10">Multi-pass membrane protein</topology>
    </subcellularLocation>
</comment>
<evidence type="ECO:0000313" key="15">
    <source>
        <dbReference type="Proteomes" id="UP000247681"/>
    </source>
</evidence>
<sequence length="667" mass="75624">MKLKTIPLLLFPLLGFSQQNNSTPIDSIKKTNIFMLGEVIVTNHQNKDTLNRVTSKTMEAQNKMEVSRALNLLPGVSLTASGPRNESMVSVRGFDLRQVPVYMDGIPVYVPYDGYVDLARFTTFDLAAVDVSKGFSSVLYGPNSLGGAINLISRKPSKKLEYDGSLGMINENGYKGNLNIGSNLGKFYVQGGYSYFDRNSTRMSSGFVLMKNEDGSERDNSYRNDQKISFKIGWTPNKKNEYVLGYINQQGEKGNPVYAGSDTQNSLLAKPRFWQWPVWDKESYYFISNSDFDDKNSFKTRLYFDRFKNILKSYDDATYSTITKPYAFESLYNDYTYGGNLEFNTKIIPKNDFKIAVHFKEDVHRENNVGEPIRHFTDNTILIGIEDIYKISNKLTVIPGASYNIRKNIEAEDYNTTTKVISDYPAADASDAFNTQIGLFYQFNETQKLGTTISQKTRFATIKDRYSYRMGTAIPNPDLKPETAVNYELNYTGKINDKLSFQTALFYSSLTDAILSVSNVQPGKSQMQNFGEAAYKGIEAQLNYAILENLSFNANYTYIERKNITSPNIHFTDVPNTKVIGTLEYSPIKILKLIANSEFNSSRYSTSYGTDVPDYTILNFYASGKILKNFSFDAGINNLFDKNYSLVEGYPEEGRNFFVTLRFFSSN</sequence>
<dbReference type="GO" id="GO:0044718">
    <property type="term" value="P:siderophore transmembrane transport"/>
    <property type="evidence" value="ECO:0007669"/>
    <property type="project" value="TreeGrafter"/>
</dbReference>
<dbReference type="Gene3D" id="2.170.130.10">
    <property type="entry name" value="TonB-dependent receptor, plug domain"/>
    <property type="match status" value="1"/>
</dbReference>
<dbReference type="GO" id="GO:0009279">
    <property type="term" value="C:cell outer membrane"/>
    <property type="evidence" value="ECO:0007669"/>
    <property type="project" value="UniProtKB-SubCell"/>
</dbReference>
<dbReference type="PANTHER" id="PTHR30069:SF29">
    <property type="entry name" value="HEMOGLOBIN AND HEMOGLOBIN-HAPTOGLOBIN-BINDING PROTEIN 1-RELATED"/>
    <property type="match status" value="1"/>
</dbReference>
<keyword evidence="9 10" id="KW-0998">Cell outer membrane</keyword>
<name>A0A2V4CFT6_9FLAO</name>
<keyword evidence="3 10" id="KW-1134">Transmembrane beta strand</keyword>
<evidence type="ECO:0000259" key="13">
    <source>
        <dbReference type="Pfam" id="PF07715"/>
    </source>
</evidence>
<keyword evidence="2 10" id="KW-0813">Transport</keyword>
<dbReference type="InterPro" id="IPR000531">
    <property type="entry name" value="Beta-barrel_TonB"/>
</dbReference>
<evidence type="ECO:0000256" key="4">
    <source>
        <dbReference type="ARBA" id="ARBA00022692"/>
    </source>
</evidence>
<dbReference type="InterPro" id="IPR037066">
    <property type="entry name" value="Plug_dom_sf"/>
</dbReference>
<dbReference type="Pfam" id="PF00593">
    <property type="entry name" value="TonB_dep_Rec_b-barrel"/>
    <property type="match status" value="1"/>
</dbReference>
<evidence type="ECO:0000256" key="8">
    <source>
        <dbReference type="ARBA" id="ARBA00023170"/>
    </source>
</evidence>
<feature type="domain" description="TonB-dependent receptor plug" evidence="13">
    <location>
        <begin position="51"/>
        <end position="148"/>
    </location>
</feature>
<evidence type="ECO:0000256" key="3">
    <source>
        <dbReference type="ARBA" id="ARBA00022452"/>
    </source>
</evidence>
<gene>
    <name evidence="14" type="ORF">DMB68_15160</name>
</gene>
<evidence type="ECO:0000256" key="9">
    <source>
        <dbReference type="ARBA" id="ARBA00023237"/>
    </source>
</evidence>
<keyword evidence="8 14" id="KW-0675">Receptor</keyword>
<evidence type="ECO:0000313" key="14">
    <source>
        <dbReference type="EMBL" id="PXY44884.1"/>
    </source>
</evidence>
<dbReference type="InterPro" id="IPR012910">
    <property type="entry name" value="Plug_dom"/>
</dbReference>
<comment type="caution">
    <text evidence="14">The sequence shown here is derived from an EMBL/GenBank/DDBJ whole genome shotgun (WGS) entry which is preliminary data.</text>
</comment>
<keyword evidence="5" id="KW-0732">Signal</keyword>
<dbReference type="InterPro" id="IPR039426">
    <property type="entry name" value="TonB-dep_rcpt-like"/>
</dbReference>
<evidence type="ECO:0000256" key="5">
    <source>
        <dbReference type="ARBA" id="ARBA00022729"/>
    </source>
</evidence>
<proteinExistence type="inferred from homology"/>
<evidence type="ECO:0000256" key="1">
    <source>
        <dbReference type="ARBA" id="ARBA00004571"/>
    </source>
</evidence>
<dbReference type="PROSITE" id="PS52016">
    <property type="entry name" value="TONB_DEPENDENT_REC_3"/>
    <property type="match status" value="1"/>
</dbReference>
<dbReference type="Proteomes" id="UP000247681">
    <property type="component" value="Unassembled WGS sequence"/>
</dbReference>
<keyword evidence="4 10" id="KW-0812">Transmembrane</keyword>
<evidence type="ECO:0000256" key="11">
    <source>
        <dbReference type="RuleBase" id="RU003357"/>
    </source>
</evidence>